<comment type="caution">
    <text evidence="1">The sequence shown here is derived from an EMBL/GenBank/DDBJ whole genome shotgun (WGS) entry which is preliminary data.</text>
</comment>
<proteinExistence type="predicted"/>
<reference evidence="1 2" key="1">
    <citation type="submission" date="2019-02" db="EMBL/GenBank/DDBJ databases">
        <title>Haloarcula mannanilyticum sp. nov., a mannan degrading haloarchaeon isolated from commercial salt.</title>
        <authorList>
            <person name="Enomoto S."/>
            <person name="Shimane Y."/>
            <person name="Kamekura M."/>
            <person name="Ito T."/>
            <person name="Moriya O."/>
            <person name="Ihara K."/>
            <person name="Takahashi-Ando N."/>
            <person name="Fukushima Y."/>
            <person name="Yoshida Y."/>
            <person name="Usama R."/>
            <person name="Takai K."/>
            <person name="Minegishi H."/>
        </authorList>
    </citation>
    <scope>NUCLEOTIDE SEQUENCE [LARGE SCALE GENOMIC DNA]</scope>
    <source>
        <strain evidence="1 2">MD130-1</strain>
    </source>
</reference>
<organism evidence="1 2">
    <name type="scientific">Haloarcula mannanilytica</name>
    <dbReference type="NCBI Taxonomy" id="2509225"/>
    <lineage>
        <taxon>Archaea</taxon>
        <taxon>Methanobacteriati</taxon>
        <taxon>Methanobacteriota</taxon>
        <taxon>Stenosarchaea group</taxon>
        <taxon>Halobacteria</taxon>
        <taxon>Halobacteriales</taxon>
        <taxon>Haloarculaceae</taxon>
        <taxon>Haloarcula</taxon>
    </lineage>
</organism>
<keyword evidence="2" id="KW-1185">Reference proteome</keyword>
<accession>A0A4C2EFU9</accession>
<dbReference type="AlphaFoldDB" id="A0A4C2EFU9"/>
<dbReference type="EMBL" id="BIXZ01000001">
    <property type="protein sequence ID" value="GCF13232.1"/>
    <property type="molecule type" value="Genomic_DNA"/>
</dbReference>
<gene>
    <name evidence="1" type="ORF">Harman_11670</name>
</gene>
<name>A0A4C2EFU9_9EURY</name>
<dbReference type="OrthoDB" id="192447at2157"/>
<sequence length="223" mass="25728">MVSVFLDNGLVIAYCFTIHEFHPECDEYIEDSDSDLYITQEIDTIFNKKKSDISRELSTDILEHQADIKRGNFPDQLGPTDLKDCQKMIHSKNDARRFLLNWYSEEVGSFVRKHELTERLRDLANDIESRAEKRKSDFDDYVGIWARSEDYPDVQDALKQIKESKEEDMWVCIDAHDLAVNTDGETVLATTDANDFINNGRRDLILDSTAIDEIEPVGKLSVK</sequence>
<dbReference type="RefSeq" id="WP_137682859.1">
    <property type="nucleotide sequence ID" value="NZ_BIXZ01000001.1"/>
</dbReference>
<dbReference type="Proteomes" id="UP000304382">
    <property type="component" value="Unassembled WGS sequence"/>
</dbReference>
<protein>
    <recommendedName>
        <fullName evidence="3">DUF4935 domain-containing protein</fullName>
    </recommendedName>
</protein>
<evidence type="ECO:0000313" key="2">
    <source>
        <dbReference type="Proteomes" id="UP000304382"/>
    </source>
</evidence>
<evidence type="ECO:0008006" key="3">
    <source>
        <dbReference type="Google" id="ProtNLM"/>
    </source>
</evidence>
<evidence type="ECO:0000313" key="1">
    <source>
        <dbReference type="EMBL" id="GCF13232.1"/>
    </source>
</evidence>